<reference evidence="2" key="1">
    <citation type="submission" date="2015-10" db="EMBL/GenBank/DDBJ databases">
        <authorList>
            <person name="Regsiter A."/>
            <person name="william w."/>
        </authorList>
    </citation>
    <scope>NUCLEOTIDE SEQUENCE</scope>
    <source>
        <strain evidence="2">Montdore</strain>
    </source>
</reference>
<sequence>MDKVRVHGSINCVASHNISCFDHTLQLELWAPSGTTIFLELFGHLHLNNSLWAGFSAVIMVTLGTPSFVNHGVMRYRKISILPYRCTSTSTVLFSPQGDFCTFNFSKRSCAPVFVHLALTHLAVSIRSLVPCSAGNLCCSRILGARAMRGSQRYQYYS</sequence>
<dbReference type="EMBL" id="LN891117">
    <property type="protein sequence ID" value="CUS08716.1"/>
    <property type="molecule type" value="Genomic_DNA"/>
</dbReference>
<keyword evidence="1" id="KW-0812">Transmembrane</keyword>
<keyword evidence="1" id="KW-1133">Transmembrane helix</keyword>
<dbReference type="Proteomes" id="UP001412239">
    <property type="component" value="Unassembled WGS sequence"/>
</dbReference>
<proteinExistence type="predicted"/>
<evidence type="ECO:0000313" key="3">
    <source>
        <dbReference type="Proteomes" id="UP001412239"/>
    </source>
</evidence>
<keyword evidence="1" id="KW-0472">Membrane</keyword>
<feature type="transmembrane region" description="Helical" evidence="1">
    <location>
        <begin position="51"/>
        <end position="69"/>
    </location>
</feature>
<gene>
    <name evidence="2" type="ORF">GSTUAT00007180001</name>
</gene>
<evidence type="ECO:0000313" key="2">
    <source>
        <dbReference type="EMBL" id="CUS08716.1"/>
    </source>
</evidence>
<protein>
    <submittedName>
        <fullName evidence="2">Uncharacterized protein</fullName>
    </submittedName>
</protein>
<keyword evidence="3" id="KW-1185">Reference proteome</keyword>
<dbReference type="AlphaFoldDB" id="A0A292PMI2"/>
<organism evidence="2 3">
    <name type="scientific">Tuber aestivum</name>
    <name type="common">summer truffle</name>
    <dbReference type="NCBI Taxonomy" id="59557"/>
    <lineage>
        <taxon>Eukaryota</taxon>
        <taxon>Fungi</taxon>
        <taxon>Dikarya</taxon>
        <taxon>Ascomycota</taxon>
        <taxon>Pezizomycotina</taxon>
        <taxon>Pezizomycetes</taxon>
        <taxon>Pezizales</taxon>
        <taxon>Tuberaceae</taxon>
        <taxon>Tuber</taxon>
    </lineage>
</organism>
<evidence type="ECO:0000256" key="1">
    <source>
        <dbReference type="SAM" id="Phobius"/>
    </source>
</evidence>
<accession>A0A292PMI2</accession>
<name>A0A292PMI2_9PEZI</name>